<proteinExistence type="predicted"/>
<feature type="region of interest" description="Disordered" evidence="1">
    <location>
        <begin position="34"/>
        <end position="64"/>
    </location>
</feature>
<reference evidence="2 3" key="1">
    <citation type="submission" date="2022-11" db="EMBL/GenBank/DDBJ databases">
        <title>Minimal conservation of predation-associated metabolite biosynthetic gene clusters underscores biosynthetic potential of Myxococcota including descriptions for ten novel species: Archangium lansinium sp. nov., Myxococcus landrumus sp. nov., Nannocystis bai.</title>
        <authorList>
            <person name="Ahearne A."/>
            <person name="Stevens C."/>
            <person name="Dowd S."/>
        </authorList>
    </citation>
    <scope>NUCLEOTIDE SEQUENCE [LARGE SCALE GENOMIC DNA]</scope>
    <source>
        <strain evidence="2 3">BB15-2</strain>
    </source>
</reference>
<comment type="caution">
    <text evidence="2">The sequence shown here is derived from an EMBL/GenBank/DDBJ whole genome shotgun (WGS) entry which is preliminary data.</text>
</comment>
<evidence type="ECO:0000313" key="3">
    <source>
        <dbReference type="Proteomes" id="UP001221686"/>
    </source>
</evidence>
<sequence>MQQLERQAPELGRVEGKQSTLLARLERLCGVLGGPNPGDAPHGGGGNACQARGRGRGTIQARGSVDPRSAVLLHVCSKLRQEAAHDPPPL</sequence>
<keyword evidence="3" id="KW-1185">Reference proteome</keyword>
<protein>
    <submittedName>
        <fullName evidence="2">Uncharacterized protein</fullName>
    </submittedName>
</protein>
<feature type="compositionally biased region" description="Gly residues" evidence="1">
    <location>
        <begin position="34"/>
        <end position="47"/>
    </location>
</feature>
<accession>A0ABT5DRR8</accession>
<dbReference type="EMBL" id="JAQNDL010000001">
    <property type="protein sequence ID" value="MDC0716241.1"/>
    <property type="molecule type" value="Genomic_DNA"/>
</dbReference>
<dbReference type="Proteomes" id="UP001221686">
    <property type="component" value="Unassembled WGS sequence"/>
</dbReference>
<organism evidence="2 3">
    <name type="scientific">Nannocystis bainbridge</name>
    <dbReference type="NCBI Taxonomy" id="2995303"/>
    <lineage>
        <taxon>Bacteria</taxon>
        <taxon>Pseudomonadati</taxon>
        <taxon>Myxococcota</taxon>
        <taxon>Polyangia</taxon>
        <taxon>Nannocystales</taxon>
        <taxon>Nannocystaceae</taxon>
        <taxon>Nannocystis</taxon>
    </lineage>
</organism>
<evidence type="ECO:0000313" key="2">
    <source>
        <dbReference type="EMBL" id="MDC0716241.1"/>
    </source>
</evidence>
<dbReference type="RefSeq" id="WP_272084688.1">
    <property type="nucleotide sequence ID" value="NZ_JAQNDL010000001.1"/>
</dbReference>
<name>A0ABT5DRR8_9BACT</name>
<gene>
    <name evidence="2" type="ORF">POL25_05020</name>
</gene>
<evidence type="ECO:0000256" key="1">
    <source>
        <dbReference type="SAM" id="MobiDB-lite"/>
    </source>
</evidence>